<gene>
    <name evidence="8" type="ORF">VN24_06205</name>
</gene>
<evidence type="ECO:0000256" key="3">
    <source>
        <dbReference type="ARBA" id="ARBA00022475"/>
    </source>
</evidence>
<feature type="transmembrane region" description="Helical" evidence="7">
    <location>
        <begin position="61"/>
        <end position="82"/>
    </location>
</feature>
<dbReference type="HOGENOM" id="CLU_2451791_0_0_9"/>
<keyword evidence="5 7" id="KW-1133">Transmembrane helix</keyword>
<evidence type="ECO:0000313" key="8">
    <source>
        <dbReference type="EMBL" id="AJY74246.1"/>
    </source>
</evidence>
<keyword evidence="2" id="KW-0813">Transport</keyword>
<dbReference type="Gene3D" id="1.10.3720.10">
    <property type="entry name" value="MetI-like"/>
    <property type="match status" value="1"/>
</dbReference>
<evidence type="ECO:0000256" key="2">
    <source>
        <dbReference type="ARBA" id="ARBA00022448"/>
    </source>
</evidence>
<dbReference type="RefSeq" id="WP_045669682.1">
    <property type="nucleotide sequence ID" value="NZ_CP011058.1"/>
</dbReference>
<dbReference type="AlphaFoldDB" id="A0A0D5NG65"/>
<dbReference type="Proteomes" id="UP000032633">
    <property type="component" value="Chromosome"/>
</dbReference>
<feature type="transmembrane region" description="Helical" evidence="7">
    <location>
        <begin position="12"/>
        <end position="32"/>
    </location>
</feature>
<keyword evidence="6 7" id="KW-0472">Membrane</keyword>
<comment type="subcellular location">
    <subcellularLocation>
        <location evidence="1">Cell membrane</location>
        <topology evidence="1">Multi-pass membrane protein</topology>
    </subcellularLocation>
</comment>
<evidence type="ECO:0008006" key="10">
    <source>
        <dbReference type="Google" id="ProtNLM"/>
    </source>
</evidence>
<dbReference type="KEGG" id="pbj:VN24_06205"/>
<dbReference type="STRING" id="1126833.VN24_06205"/>
<dbReference type="GO" id="GO:0005886">
    <property type="term" value="C:plasma membrane"/>
    <property type="evidence" value="ECO:0007669"/>
    <property type="project" value="UniProtKB-SubCell"/>
</dbReference>
<dbReference type="SUPFAM" id="SSF161098">
    <property type="entry name" value="MetI-like"/>
    <property type="match status" value="1"/>
</dbReference>
<reference evidence="9" key="2">
    <citation type="submission" date="2015-03" db="EMBL/GenBank/DDBJ databases">
        <title>Genome sequence of Paenibacillus beijingensis strain DSM 24997T.</title>
        <authorList>
            <person name="Kwak Y."/>
            <person name="Shin J.-H."/>
        </authorList>
    </citation>
    <scope>NUCLEOTIDE SEQUENCE [LARGE SCALE GENOMIC DNA]</scope>
    <source>
        <strain evidence="9">DSM 24997</strain>
    </source>
</reference>
<keyword evidence="3" id="KW-1003">Cell membrane</keyword>
<dbReference type="PATRIC" id="fig|1126833.4.peg.1348"/>
<evidence type="ECO:0000256" key="1">
    <source>
        <dbReference type="ARBA" id="ARBA00004651"/>
    </source>
</evidence>
<organism evidence="8 9">
    <name type="scientific">Paenibacillus beijingensis</name>
    <dbReference type="NCBI Taxonomy" id="1126833"/>
    <lineage>
        <taxon>Bacteria</taxon>
        <taxon>Bacillati</taxon>
        <taxon>Bacillota</taxon>
        <taxon>Bacilli</taxon>
        <taxon>Bacillales</taxon>
        <taxon>Paenibacillaceae</taxon>
        <taxon>Paenibacillus</taxon>
    </lineage>
</organism>
<evidence type="ECO:0000256" key="4">
    <source>
        <dbReference type="ARBA" id="ARBA00022692"/>
    </source>
</evidence>
<dbReference type="PROSITE" id="PS51257">
    <property type="entry name" value="PROKAR_LIPOPROTEIN"/>
    <property type="match status" value="1"/>
</dbReference>
<accession>A0A0D5NG65</accession>
<evidence type="ECO:0000256" key="7">
    <source>
        <dbReference type="SAM" id="Phobius"/>
    </source>
</evidence>
<keyword evidence="9" id="KW-1185">Reference proteome</keyword>
<evidence type="ECO:0000313" key="9">
    <source>
        <dbReference type="Proteomes" id="UP000032633"/>
    </source>
</evidence>
<keyword evidence="4 7" id="KW-0812">Transmembrane</keyword>
<reference evidence="8 9" key="1">
    <citation type="journal article" date="2015" name="J. Biotechnol.">
        <title>Complete genome sequence of Paenibacillus beijingensis 7188(T) (=DSM 24997(T)), a novel rhizobacterium from jujube garden soil.</title>
        <authorList>
            <person name="Kwak Y."/>
            <person name="Shin J.H."/>
        </authorList>
    </citation>
    <scope>NUCLEOTIDE SEQUENCE [LARGE SCALE GENOMIC DNA]</scope>
    <source>
        <strain evidence="8 9">DSM 24997</strain>
    </source>
</reference>
<dbReference type="PANTHER" id="PTHR43744">
    <property type="entry name" value="ABC TRANSPORTER PERMEASE PROTEIN MG189-RELATED-RELATED"/>
    <property type="match status" value="1"/>
</dbReference>
<protein>
    <recommendedName>
        <fullName evidence="10">ABC transmembrane type-1 domain-containing protein</fullName>
    </recommendedName>
</protein>
<evidence type="ECO:0000256" key="5">
    <source>
        <dbReference type="ARBA" id="ARBA00022989"/>
    </source>
</evidence>
<sequence length="89" mass="10104">MVEQKNRLADLLIYSILAFACLVTILPIVHVFNVSLTSANEIHKSNLLLWPKELTFQAYKYLFSTGALLKSFYITAFITIVFSNTWTGS</sequence>
<dbReference type="PANTHER" id="PTHR43744:SF9">
    <property type="entry name" value="POLYGALACTURONAN_RHAMNOGALACTURONAN TRANSPORT SYSTEM PERMEASE PROTEIN YTCP"/>
    <property type="match status" value="1"/>
</dbReference>
<proteinExistence type="predicted"/>
<name>A0A0D5NG65_9BACL</name>
<dbReference type="InterPro" id="IPR035906">
    <property type="entry name" value="MetI-like_sf"/>
</dbReference>
<evidence type="ECO:0000256" key="6">
    <source>
        <dbReference type="ARBA" id="ARBA00023136"/>
    </source>
</evidence>
<dbReference type="EMBL" id="CP011058">
    <property type="protein sequence ID" value="AJY74246.1"/>
    <property type="molecule type" value="Genomic_DNA"/>
</dbReference>